<name>A0ABR8XBN4_9BACL</name>
<proteinExistence type="predicted"/>
<gene>
    <name evidence="1" type="ORF">H9636_08175</name>
</gene>
<dbReference type="Gene3D" id="4.10.280.10">
    <property type="entry name" value="Helix-loop-helix DNA-binding domain"/>
    <property type="match status" value="1"/>
</dbReference>
<organism evidence="1 2">
    <name type="scientific">Ureibacillus galli</name>
    <dbReference type="NCBI Taxonomy" id="2762222"/>
    <lineage>
        <taxon>Bacteria</taxon>
        <taxon>Bacillati</taxon>
        <taxon>Bacillota</taxon>
        <taxon>Bacilli</taxon>
        <taxon>Bacillales</taxon>
        <taxon>Caryophanaceae</taxon>
        <taxon>Ureibacillus</taxon>
    </lineage>
</organism>
<dbReference type="Proteomes" id="UP000640930">
    <property type="component" value="Unassembled WGS sequence"/>
</dbReference>
<dbReference type="SUPFAM" id="SSF140500">
    <property type="entry name" value="BAS1536-like"/>
    <property type="match status" value="1"/>
</dbReference>
<dbReference type="Pfam" id="PF09388">
    <property type="entry name" value="SpoOE-like"/>
    <property type="match status" value="1"/>
</dbReference>
<evidence type="ECO:0000313" key="2">
    <source>
        <dbReference type="Proteomes" id="UP000640930"/>
    </source>
</evidence>
<sequence length="59" mass="7181">MGKDLLKELEKKRQMMIKSGLEYGLQNPKTIRLSKELDRLMNQYEDEDFKSNDDYYYVQ</sequence>
<dbReference type="InterPro" id="IPR036638">
    <property type="entry name" value="HLH_DNA-bd_sf"/>
</dbReference>
<evidence type="ECO:0000313" key="1">
    <source>
        <dbReference type="EMBL" id="MBD8026631.1"/>
    </source>
</evidence>
<accession>A0ABR8XBN4</accession>
<dbReference type="RefSeq" id="WP_191707130.1">
    <property type="nucleotide sequence ID" value="NZ_JACSQA010000009.1"/>
</dbReference>
<dbReference type="InterPro" id="IPR018540">
    <property type="entry name" value="Spo0E-like"/>
</dbReference>
<protein>
    <submittedName>
        <fullName evidence="1">Aspartyl-phosphate phosphatase Spo0E family protein</fullName>
    </submittedName>
</protein>
<keyword evidence="2" id="KW-1185">Reference proteome</keyword>
<reference evidence="1 2" key="1">
    <citation type="submission" date="2020-08" db="EMBL/GenBank/DDBJ databases">
        <title>A Genomic Blueprint of the Chicken Gut Microbiome.</title>
        <authorList>
            <person name="Gilroy R."/>
            <person name="Ravi A."/>
            <person name="Getino M."/>
            <person name="Pursley I."/>
            <person name="Horton D.L."/>
            <person name="Alikhan N.-F."/>
            <person name="Baker D."/>
            <person name="Gharbi K."/>
            <person name="Hall N."/>
            <person name="Watson M."/>
            <person name="Adriaenssens E.M."/>
            <person name="Foster-Nyarko E."/>
            <person name="Jarju S."/>
            <person name="Secka A."/>
            <person name="Antonio M."/>
            <person name="Oren A."/>
            <person name="Chaudhuri R."/>
            <person name="La Ragione R.M."/>
            <person name="Hildebrand F."/>
            <person name="Pallen M.J."/>
        </authorList>
    </citation>
    <scope>NUCLEOTIDE SEQUENCE [LARGE SCALE GENOMIC DNA]</scope>
    <source>
        <strain evidence="1 2">Re31</strain>
    </source>
</reference>
<dbReference type="EMBL" id="JACSQA010000009">
    <property type="protein sequence ID" value="MBD8026631.1"/>
    <property type="molecule type" value="Genomic_DNA"/>
</dbReference>
<dbReference type="InterPro" id="IPR037208">
    <property type="entry name" value="Spo0E-like_sf"/>
</dbReference>
<comment type="caution">
    <text evidence="1">The sequence shown here is derived from an EMBL/GenBank/DDBJ whole genome shotgun (WGS) entry which is preliminary data.</text>
</comment>